<comment type="similarity">
    <text evidence="2 12">Belongs to the ammonia transporter channel (TC 1.A.11.2) family.</text>
</comment>
<dbReference type="RefSeq" id="WP_131304477.1">
    <property type="nucleotide sequence ID" value="NZ_SJJR01000010.1"/>
</dbReference>
<feature type="transmembrane region" description="Helical" evidence="12">
    <location>
        <begin position="271"/>
        <end position="290"/>
    </location>
</feature>
<keyword evidence="6 12" id="KW-0812">Transmembrane</keyword>
<dbReference type="InterPro" id="IPR018047">
    <property type="entry name" value="Ammonium_transpt_CS"/>
</dbReference>
<comment type="subunit">
    <text evidence="3">Homotrimer.</text>
</comment>
<keyword evidence="5" id="KW-1003">Cell membrane</keyword>
<protein>
    <recommendedName>
        <fullName evidence="10 12">Ammonium transporter</fullName>
    </recommendedName>
</protein>
<evidence type="ECO:0000313" key="15">
    <source>
        <dbReference type="Proteomes" id="UP000292274"/>
    </source>
</evidence>
<name>A0A4R0GIB9_9ACTN</name>
<keyword evidence="9 12" id="KW-0924">Ammonia transport</keyword>
<evidence type="ECO:0000256" key="11">
    <source>
        <dbReference type="ARBA" id="ARBA00054862"/>
    </source>
</evidence>
<feature type="transmembrane region" description="Helical" evidence="12">
    <location>
        <begin position="365"/>
        <end position="390"/>
    </location>
</feature>
<feature type="transmembrane region" description="Helical" evidence="12">
    <location>
        <begin position="173"/>
        <end position="195"/>
    </location>
</feature>
<feature type="transmembrane region" description="Helical" evidence="12">
    <location>
        <begin position="239"/>
        <end position="259"/>
    </location>
</feature>
<evidence type="ECO:0000256" key="12">
    <source>
        <dbReference type="RuleBase" id="RU362002"/>
    </source>
</evidence>
<organism evidence="14 15">
    <name type="scientific">Micromonospora zingiberis</name>
    <dbReference type="NCBI Taxonomy" id="2053011"/>
    <lineage>
        <taxon>Bacteria</taxon>
        <taxon>Bacillati</taxon>
        <taxon>Actinomycetota</taxon>
        <taxon>Actinomycetes</taxon>
        <taxon>Micromonosporales</taxon>
        <taxon>Micromonosporaceae</taxon>
        <taxon>Micromonospora</taxon>
    </lineage>
</organism>
<evidence type="ECO:0000256" key="1">
    <source>
        <dbReference type="ARBA" id="ARBA00004651"/>
    </source>
</evidence>
<comment type="subcellular location">
    <subcellularLocation>
        <location evidence="1 12">Cell membrane</location>
        <topology evidence="1 12">Multi-pass membrane protein</topology>
    </subcellularLocation>
</comment>
<evidence type="ECO:0000256" key="10">
    <source>
        <dbReference type="ARBA" id="ARBA00050025"/>
    </source>
</evidence>
<evidence type="ECO:0000313" key="14">
    <source>
        <dbReference type="EMBL" id="TCB96152.1"/>
    </source>
</evidence>
<keyword evidence="15" id="KW-1185">Reference proteome</keyword>
<dbReference type="GO" id="GO:0005886">
    <property type="term" value="C:plasma membrane"/>
    <property type="evidence" value="ECO:0007669"/>
    <property type="project" value="UniProtKB-SubCell"/>
</dbReference>
<dbReference type="PANTHER" id="PTHR43029:SF10">
    <property type="entry name" value="AMMONIUM TRANSPORTER MEP2"/>
    <property type="match status" value="1"/>
</dbReference>
<dbReference type="InterPro" id="IPR001905">
    <property type="entry name" value="Ammonium_transpt"/>
</dbReference>
<feature type="transmembrane region" description="Helical" evidence="12">
    <location>
        <begin position="110"/>
        <end position="132"/>
    </location>
</feature>
<comment type="caution">
    <text evidence="14">The sequence shown here is derived from an EMBL/GenBank/DDBJ whole genome shotgun (WGS) entry which is preliminary data.</text>
</comment>
<evidence type="ECO:0000256" key="8">
    <source>
        <dbReference type="ARBA" id="ARBA00023136"/>
    </source>
</evidence>
<dbReference type="GO" id="GO:0008519">
    <property type="term" value="F:ammonium channel activity"/>
    <property type="evidence" value="ECO:0007669"/>
    <property type="project" value="InterPro"/>
</dbReference>
<dbReference type="Proteomes" id="UP000292274">
    <property type="component" value="Unassembled WGS sequence"/>
</dbReference>
<evidence type="ECO:0000256" key="2">
    <source>
        <dbReference type="ARBA" id="ARBA00005887"/>
    </source>
</evidence>
<dbReference type="Pfam" id="PF00909">
    <property type="entry name" value="Ammonium_transp"/>
    <property type="match status" value="1"/>
</dbReference>
<keyword evidence="8 12" id="KW-0472">Membrane</keyword>
<feature type="transmembrane region" description="Helical" evidence="12">
    <location>
        <begin position="55"/>
        <end position="73"/>
    </location>
</feature>
<feature type="transmembrane region" description="Helical" evidence="12">
    <location>
        <begin position="20"/>
        <end position="43"/>
    </location>
</feature>
<dbReference type="Gene3D" id="1.10.3430.10">
    <property type="entry name" value="Ammonium transporter AmtB like domains"/>
    <property type="match status" value="1"/>
</dbReference>
<gene>
    <name evidence="14" type="ORF">E0H26_16120</name>
</gene>
<feature type="transmembrane region" description="Helical" evidence="12">
    <location>
        <begin position="139"/>
        <end position="161"/>
    </location>
</feature>
<evidence type="ECO:0000256" key="7">
    <source>
        <dbReference type="ARBA" id="ARBA00022989"/>
    </source>
</evidence>
<dbReference type="SUPFAM" id="SSF111352">
    <property type="entry name" value="Ammonium transporter"/>
    <property type="match status" value="1"/>
</dbReference>
<keyword evidence="7 12" id="KW-1133">Transmembrane helix</keyword>
<evidence type="ECO:0000256" key="6">
    <source>
        <dbReference type="ARBA" id="ARBA00022692"/>
    </source>
</evidence>
<dbReference type="PROSITE" id="PS01219">
    <property type="entry name" value="AMMONIUM_TRANSP"/>
    <property type="match status" value="1"/>
</dbReference>
<dbReference type="EMBL" id="SJJR01000010">
    <property type="protein sequence ID" value="TCB96152.1"/>
    <property type="molecule type" value="Genomic_DNA"/>
</dbReference>
<dbReference type="FunFam" id="1.10.3430.10:FF:000007">
    <property type="entry name" value="Ammonium transporter"/>
    <property type="match status" value="1"/>
</dbReference>
<proteinExistence type="inferred from homology"/>
<evidence type="ECO:0000256" key="3">
    <source>
        <dbReference type="ARBA" id="ARBA00011233"/>
    </source>
</evidence>
<dbReference type="OrthoDB" id="9814202at2"/>
<feature type="transmembrane region" description="Helical" evidence="12">
    <location>
        <begin position="296"/>
        <end position="313"/>
    </location>
</feature>
<evidence type="ECO:0000259" key="13">
    <source>
        <dbReference type="Pfam" id="PF00909"/>
    </source>
</evidence>
<dbReference type="InterPro" id="IPR029020">
    <property type="entry name" value="Ammonium/urea_transptr"/>
</dbReference>
<dbReference type="AlphaFoldDB" id="A0A4R0GIB9"/>
<feature type="domain" description="Ammonium transporter AmtB-like" evidence="13">
    <location>
        <begin position="23"/>
        <end position="417"/>
    </location>
</feature>
<feature type="transmembrane region" description="Helical" evidence="12">
    <location>
        <begin position="207"/>
        <end position="227"/>
    </location>
</feature>
<sequence length="453" mass="46174">MPGGRENDPRGGSVPELDSGATAWILTSAALVLLMTPGLALFYGGMTRSKSVLNMMMMSFGAIGLVSLLWVFYGYSIAFGDDIGGITGDLSAAGLRGMLESGTEGGIPDLLFAGFQLMFAVITVALISGAIADRAKFGPWLLFAGLWATLVYFPVAHWVWGGGWIYELGVLDFAGGTAVHINAGAAALALALVLGKRVGWPKDKFKPHNLPMVLLGAGLLWFGWFGFNAGSAGAANGAAAVSLINTQVATAAAVLGWIVVEWLRDGKPTTLGAASGAVAGLVGITPACAFLEPLGAIALGLIAGAVCALAVGLKYRFKYDDSLDVVAVHMVGGIIGSLLIGFLAIEVLAGEGNNGLLYGGGIKLLGLQAVGVIAVLVYSFVVAYIIGFAIEKTIGFRASAEAEVEGIDNAEHAESAYEFSSTGGGGAFAAAGIAPTAAPKTEPTEPVSEKVAG</sequence>
<reference evidence="14 15" key="1">
    <citation type="submission" date="2019-02" db="EMBL/GenBank/DDBJ databases">
        <title>Jishengella sp. nov., isolated from a root of Zingiber montanum.</title>
        <authorList>
            <person name="Kuncharoen N."/>
            <person name="Kudo T."/>
            <person name="Masahiro Y."/>
            <person name="Ohkuma M."/>
            <person name="Tanasupawat S."/>
        </authorList>
    </citation>
    <scope>NUCLEOTIDE SEQUENCE [LARGE SCALE GENOMIC DNA]</scope>
    <source>
        <strain evidence="14 15">PLAI 1-1</strain>
    </source>
</reference>
<accession>A0A4R0GIB9</accession>
<dbReference type="PANTHER" id="PTHR43029">
    <property type="entry name" value="AMMONIUM TRANSPORTER MEP2"/>
    <property type="match status" value="1"/>
</dbReference>
<evidence type="ECO:0000256" key="5">
    <source>
        <dbReference type="ARBA" id="ARBA00022475"/>
    </source>
</evidence>
<dbReference type="InterPro" id="IPR024041">
    <property type="entry name" value="NH4_transpt_AmtB-like_dom"/>
</dbReference>
<dbReference type="NCBIfam" id="TIGR00836">
    <property type="entry name" value="amt"/>
    <property type="match status" value="1"/>
</dbReference>
<evidence type="ECO:0000256" key="4">
    <source>
        <dbReference type="ARBA" id="ARBA00022448"/>
    </source>
</evidence>
<evidence type="ECO:0000256" key="9">
    <source>
        <dbReference type="ARBA" id="ARBA00023177"/>
    </source>
</evidence>
<feature type="transmembrane region" description="Helical" evidence="12">
    <location>
        <begin position="325"/>
        <end position="345"/>
    </location>
</feature>
<comment type="function">
    <text evidence="11">Involved in the uptake of ammonium/ammonia (NH(4)(+)/NH(3)).</text>
</comment>
<keyword evidence="4 12" id="KW-0813">Transport</keyword>